<sequence>MPRRAGMQVYFIADELGHVKIGTSKAPLARLEELQAGNPTRLRLVQSFPGGHDVELELHRHYATYRMHGEWFKIPDDQLITH</sequence>
<keyword evidence="2" id="KW-0540">Nuclease</keyword>
<gene>
    <name evidence="2" type="primary">74</name>
    <name evidence="2" type="ORF">SEA_HEATH_74</name>
</gene>
<dbReference type="KEGG" id="vg:65127896"/>
<dbReference type="GO" id="GO:0004519">
    <property type="term" value="F:endonuclease activity"/>
    <property type="evidence" value="ECO:0007669"/>
    <property type="project" value="UniProtKB-KW"/>
</dbReference>
<dbReference type="GeneID" id="65127896"/>
<dbReference type="RefSeq" id="YP_010109617.1">
    <property type="nucleotide sequence ID" value="NC_055860.1"/>
</dbReference>
<dbReference type="SMART" id="SM00974">
    <property type="entry name" value="T5orf172"/>
    <property type="match status" value="1"/>
</dbReference>
<proteinExistence type="predicted"/>
<keyword evidence="3" id="KW-1185">Reference proteome</keyword>
<evidence type="ECO:0000313" key="2">
    <source>
        <dbReference type="EMBL" id="QNJ56138.1"/>
    </source>
</evidence>
<dbReference type="InterPro" id="IPR018306">
    <property type="entry name" value="Phage_T5_Orf172_DNA-bd"/>
</dbReference>
<protein>
    <submittedName>
        <fullName evidence="2">G-I-Y Y-I-G endonuclease</fullName>
    </submittedName>
</protein>
<dbReference type="Proteomes" id="UP000515920">
    <property type="component" value="Segment"/>
</dbReference>
<dbReference type="Pfam" id="PF13455">
    <property type="entry name" value="MUG113"/>
    <property type="match status" value="1"/>
</dbReference>
<evidence type="ECO:0000259" key="1">
    <source>
        <dbReference type="SMART" id="SM00974"/>
    </source>
</evidence>
<feature type="domain" description="Bacteriophage T5 Orf172 DNA-binding" evidence="1">
    <location>
        <begin position="13"/>
        <end position="82"/>
    </location>
</feature>
<reference evidence="2 3" key="1">
    <citation type="submission" date="2020-06" db="EMBL/GenBank/DDBJ databases">
        <authorList>
            <person name="Baliraine F.N."/>
            <person name="Frederick G.D."/>
            <person name="Handley H.M."/>
            <person name="Nunez C."/>
            <person name="Winikka S.A."/>
            <person name="Garlena R.A."/>
            <person name="Russell D.A."/>
            <person name="Pope W.H."/>
            <person name="Jacobs-Sera D."/>
            <person name="Hatfull G.F."/>
        </authorList>
    </citation>
    <scope>NUCLEOTIDE SEQUENCE [LARGE SCALE GENOMIC DNA]</scope>
</reference>
<name>A0A7G8LFW6_9CAUD</name>
<evidence type="ECO:0000313" key="3">
    <source>
        <dbReference type="Proteomes" id="UP000515920"/>
    </source>
</evidence>
<dbReference type="EMBL" id="MT639648">
    <property type="protein sequence ID" value="QNJ56138.1"/>
    <property type="molecule type" value="Genomic_DNA"/>
</dbReference>
<accession>A0A7G8LFW6</accession>
<keyword evidence="2" id="KW-0378">Hydrolase</keyword>
<keyword evidence="2" id="KW-0255">Endonuclease</keyword>
<organism evidence="2 3">
    <name type="scientific">Mycobacterium phage Heath</name>
    <dbReference type="NCBI Taxonomy" id="2762421"/>
    <lineage>
        <taxon>Viruses</taxon>
        <taxon>Duplodnaviria</taxon>
        <taxon>Heunggongvirae</taxon>
        <taxon>Uroviricota</taxon>
        <taxon>Caudoviricetes</taxon>
        <taxon>Bclasvirinae</taxon>
        <taxon>Coopervirus</taxon>
        <taxon>Coopervirus heath</taxon>
    </lineage>
</organism>